<dbReference type="Proteomes" id="UP001589792">
    <property type="component" value="Unassembled WGS sequence"/>
</dbReference>
<name>A0ABV6EJV8_9GAMM</name>
<protein>
    <submittedName>
        <fullName evidence="1">Uncharacterized protein</fullName>
    </submittedName>
</protein>
<comment type="caution">
    <text evidence="1">The sequence shown here is derived from an EMBL/GenBank/DDBJ whole genome shotgun (WGS) entry which is preliminary data.</text>
</comment>
<evidence type="ECO:0000313" key="1">
    <source>
        <dbReference type="EMBL" id="MFC0229133.1"/>
    </source>
</evidence>
<keyword evidence="2" id="KW-1185">Reference proteome</keyword>
<evidence type="ECO:0000313" key="2">
    <source>
        <dbReference type="Proteomes" id="UP001589792"/>
    </source>
</evidence>
<gene>
    <name evidence="1" type="ORF">ACFFJ3_22005</name>
</gene>
<reference evidence="1 2" key="1">
    <citation type="submission" date="2024-09" db="EMBL/GenBank/DDBJ databases">
        <authorList>
            <person name="Sun Q."/>
            <person name="Mori K."/>
        </authorList>
    </citation>
    <scope>NUCLEOTIDE SEQUENCE [LARGE SCALE GENOMIC DNA]</scope>
    <source>
        <strain evidence="1 2">CCM 8626</strain>
    </source>
</reference>
<dbReference type="EMBL" id="JBHLXG010000035">
    <property type="protein sequence ID" value="MFC0229133.1"/>
    <property type="molecule type" value="Genomic_DNA"/>
</dbReference>
<sequence>MQPGERFNIALSSDQKVTTPGNFGTFDDINNVSYVRNELAVKEGWKKDVSKVTTYEVTKPINVFEGPVGPQIDGGKYLSGGGSQIQLLLKREDNKMLYLNPVNTKEIK</sequence>
<organism evidence="1 2">
    <name type="scientific">Serratia aquatilis</name>
    <dbReference type="NCBI Taxonomy" id="1737515"/>
    <lineage>
        <taxon>Bacteria</taxon>
        <taxon>Pseudomonadati</taxon>
        <taxon>Pseudomonadota</taxon>
        <taxon>Gammaproteobacteria</taxon>
        <taxon>Enterobacterales</taxon>
        <taxon>Yersiniaceae</taxon>
        <taxon>Serratia</taxon>
    </lineage>
</organism>
<accession>A0ABV6EJV8</accession>
<proteinExistence type="predicted"/>
<dbReference type="RefSeq" id="WP_380679808.1">
    <property type="nucleotide sequence ID" value="NZ_CP173186.1"/>
</dbReference>